<feature type="domain" description="Response regulatory" evidence="3">
    <location>
        <begin position="7"/>
        <end position="123"/>
    </location>
</feature>
<dbReference type="InterPro" id="IPR052016">
    <property type="entry name" value="Bact_Sigma-Reg"/>
</dbReference>
<reference evidence="4 5" key="1">
    <citation type="submission" date="2016-10" db="EMBL/GenBank/DDBJ databases">
        <authorList>
            <person name="de Groot N.N."/>
        </authorList>
    </citation>
    <scope>NUCLEOTIDE SEQUENCE [LARGE SCALE GENOMIC DNA]</scope>
    <source>
        <strain evidence="4 5">MP1X4</strain>
    </source>
</reference>
<gene>
    <name evidence="4" type="ORF">SAMN05216490_2021</name>
</gene>
<dbReference type="InterPro" id="IPR001932">
    <property type="entry name" value="PPM-type_phosphatase-like_dom"/>
</dbReference>
<dbReference type="SMART" id="SM00331">
    <property type="entry name" value="PP2C_SIG"/>
    <property type="match status" value="1"/>
</dbReference>
<dbReference type="Gene3D" id="3.40.50.2300">
    <property type="match status" value="1"/>
</dbReference>
<dbReference type="InterPro" id="IPR011006">
    <property type="entry name" value="CheY-like_superfamily"/>
</dbReference>
<dbReference type="GO" id="GO:0016791">
    <property type="term" value="F:phosphatase activity"/>
    <property type="evidence" value="ECO:0007669"/>
    <property type="project" value="TreeGrafter"/>
</dbReference>
<dbReference type="PANTHER" id="PTHR43156">
    <property type="entry name" value="STAGE II SPORULATION PROTEIN E-RELATED"/>
    <property type="match status" value="1"/>
</dbReference>
<dbReference type="InterPro" id="IPR001789">
    <property type="entry name" value="Sig_transdc_resp-reg_receiver"/>
</dbReference>
<evidence type="ECO:0000313" key="5">
    <source>
        <dbReference type="Proteomes" id="UP000199679"/>
    </source>
</evidence>
<organism evidence="4 5">
    <name type="scientific">Mucilaginibacter mallensis</name>
    <dbReference type="NCBI Taxonomy" id="652787"/>
    <lineage>
        <taxon>Bacteria</taxon>
        <taxon>Pseudomonadati</taxon>
        <taxon>Bacteroidota</taxon>
        <taxon>Sphingobacteriia</taxon>
        <taxon>Sphingobacteriales</taxon>
        <taxon>Sphingobacteriaceae</taxon>
        <taxon>Mucilaginibacter</taxon>
    </lineage>
</organism>
<keyword evidence="1" id="KW-0378">Hydrolase</keyword>
<dbReference type="AlphaFoldDB" id="A0A1H1VVI9"/>
<keyword evidence="2" id="KW-0597">Phosphoprotein</keyword>
<dbReference type="InterPro" id="IPR036457">
    <property type="entry name" value="PPM-type-like_dom_sf"/>
</dbReference>
<proteinExistence type="predicted"/>
<evidence type="ECO:0000256" key="1">
    <source>
        <dbReference type="ARBA" id="ARBA00022801"/>
    </source>
</evidence>
<dbReference type="GO" id="GO:0000160">
    <property type="term" value="P:phosphorelay signal transduction system"/>
    <property type="evidence" value="ECO:0007669"/>
    <property type="project" value="InterPro"/>
</dbReference>
<dbReference type="Pfam" id="PF00072">
    <property type="entry name" value="Response_reg"/>
    <property type="match status" value="1"/>
</dbReference>
<dbReference type="PROSITE" id="PS50110">
    <property type="entry name" value="RESPONSE_REGULATORY"/>
    <property type="match status" value="1"/>
</dbReference>
<sequence length="379" mass="42979">MSINLKKILLVDDNQLFLKMLSKAFKKSGIECITAESGFDALEILKTITPDAILSDYEMPNMNGIEFREQLMDDNALNNIPFVFLTYITDKELMVKGLNLEAVDYVTKDTPVNVIVSKLNNLIYTVHKQQELSKQELKKAAEALNVRSIPNKTPVVDGFEINFWHQPYQDIPGGDFIDFIQVDNRYTFIVLGDIMGKKWMAWFFTFSFLSYVRAAIRFGILNHDYSVASILQKVNDVICYDDVLKDILSSLSLLMIDNDTQQISYSGAGDLPLLHYEAETGQLKKVCADGILLGMLANSVYTEQHISLANNDQLFIFTDGMIDFSTDKGKKSDYDGFMNNLKPFLNKSNNFKELETDLFESAPATRVDDCSIINIYRTA</sequence>
<dbReference type="CDD" id="cd00156">
    <property type="entry name" value="REC"/>
    <property type="match status" value="1"/>
</dbReference>
<protein>
    <submittedName>
        <fullName evidence="4">Sigma-B regulation protein RsbU (Phosphoserine phosphatase)</fullName>
    </submittedName>
</protein>
<dbReference type="EMBL" id="LT629740">
    <property type="protein sequence ID" value="SDS88782.1"/>
    <property type="molecule type" value="Genomic_DNA"/>
</dbReference>
<dbReference type="STRING" id="652787.SAMN05216490_2021"/>
<dbReference type="SUPFAM" id="SSF52172">
    <property type="entry name" value="CheY-like"/>
    <property type="match status" value="1"/>
</dbReference>
<dbReference type="Proteomes" id="UP000199679">
    <property type="component" value="Chromosome I"/>
</dbReference>
<dbReference type="PANTHER" id="PTHR43156:SF2">
    <property type="entry name" value="STAGE II SPORULATION PROTEIN E"/>
    <property type="match status" value="1"/>
</dbReference>
<evidence type="ECO:0000256" key="2">
    <source>
        <dbReference type="PROSITE-ProRule" id="PRU00169"/>
    </source>
</evidence>
<dbReference type="Pfam" id="PF07228">
    <property type="entry name" value="SpoIIE"/>
    <property type="match status" value="1"/>
</dbReference>
<name>A0A1H1VVI9_MUCMA</name>
<dbReference type="Gene3D" id="3.60.40.10">
    <property type="entry name" value="PPM-type phosphatase domain"/>
    <property type="match status" value="1"/>
</dbReference>
<evidence type="ECO:0000313" key="4">
    <source>
        <dbReference type="EMBL" id="SDS88782.1"/>
    </source>
</evidence>
<accession>A0A1H1VVI9</accession>
<feature type="modified residue" description="4-aspartylphosphate" evidence="2">
    <location>
        <position position="56"/>
    </location>
</feature>
<dbReference type="SMART" id="SM00448">
    <property type="entry name" value="REC"/>
    <property type="match status" value="1"/>
</dbReference>
<evidence type="ECO:0000259" key="3">
    <source>
        <dbReference type="PROSITE" id="PS50110"/>
    </source>
</evidence>
<keyword evidence="5" id="KW-1185">Reference proteome</keyword>